<dbReference type="HOGENOM" id="CLU_1101349_0_0_9"/>
<dbReference type="EMBL" id="CP002582">
    <property type="protein sequence ID" value="ADZ84512.1"/>
    <property type="molecule type" value="Genomic_DNA"/>
</dbReference>
<dbReference type="SUPFAM" id="SSF52540">
    <property type="entry name" value="P-loop containing nucleoside triphosphate hydrolases"/>
    <property type="match status" value="1"/>
</dbReference>
<evidence type="ECO:0000313" key="2">
    <source>
        <dbReference type="Proteomes" id="UP000008467"/>
    </source>
</evidence>
<dbReference type="STRING" id="642492.Clole_2813"/>
<dbReference type="Proteomes" id="UP000008467">
    <property type="component" value="Chromosome"/>
</dbReference>
<evidence type="ECO:0000313" key="1">
    <source>
        <dbReference type="EMBL" id="ADZ84512.1"/>
    </source>
</evidence>
<proteinExistence type="predicted"/>
<name>F2JKX1_CELLD</name>
<organism evidence="1 2">
    <name type="scientific">Cellulosilyticum lentocellum (strain ATCC 49066 / DSM 5427 / NCIMB 11756 / RHM5)</name>
    <name type="common">Clostridium lentocellum</name>
    <dbReference type="NCBI Taxonomy" id="642492"/>
    <lineage>
        <taxon>Bacteria</taxon>
        <taxon>Bacillati</taxon>
        <taxon>Bacillota</taxon>
        <taxon>Clostridia</taxon>
        <taxon>Lachnospirales</taxon>
        <taxon>Cellulosilyticaceae</taxon>
        <taxon>Cellulosilyticum</taxon>
    </lineage>
</organism>
<dbReference type="AlphaFoldDB" id="F2JKX1"/>
<dbReference type="Gene3D" id="3.40.50.300">
    <property type="entry name" value="P-loop containing nucleotide triphosphate hydrolases"/>
    <property type="match status" value="1"/>
</dbReference>
<dbReference type="RefSeq" id="WP_013657793.1">
    <property type="nucleotide sequence ID" value="NC_015275.1"/>
</dbReference>
<keyword evidence="2" id="KW-1185">Reference proteome</keyword>
<dbReference type="KEGG" id="cle:Clole_2813"/>
<gene>
    <name evidence="1" type="ordered locus">Clole_2813</name>
</gene>
<dbReference type="eggNOG" id="COG1196">
    <property type="taxonomic scope" value="Bacteria"/>
</dbReference>
<protein>
    <submittedName>
        <fullName evidence="1">DNA repair ATPase, putative</fullName>
    </submittedName>
</protein>
<dbReference type="InterPro" id="IPR027417">
    <property type="entry name" value="P-loop_NTPase"/>
</dbReference>
<reference evidence="1 2" key="1">
    <citation type="journal article" date="2011" name="J. Bacteriol.">
        <title>Complete genome sequence of the cellulose-degrading bacterium Cellulosilyticum lentocellum.</title>
        <authorList>
            <consortium name="US DOE Joint Genome Institute"/>
            <person name="Miller D.A."/>
            <person name="Suen G."/>
            <person name="Bruce D."/>
            <person name="Copeland A."/>
            <person name="Cheng J.F."/>
            <person name="Detter C."/>
            <person name="Goodwin L.A."/>
            <person name="Han C.S."/>
            <person name="Hauser L.J."/>
            <person name="Land M.L."/>
            <person name="Lapidus A."/>
            <person name="Lucas S."/>
            <person name="Meincke L."/>
            <person name="Pitluck S."/>
            <person name="Tapia R."/>
            <person name="Teshima H."/>
            <person name="Woyke T."/>
            <person name="Fox B.G."/>
            <person name="Angert E.R."/>
            <person name="Currie C.R."/>
        </authorList>
    </citation>
    <scope>NUCLEOTIDE SEQUENCE [LARGE SCALE GENOMIC DNA]</scope>
    <source>
        <strain evidence="2">ATCC 49066 / DSM 5427 / NCIMB 11756 / RHM5</strain>
    </source>
</reference>
<sequence>MQDIEVNVEKLWEVEERIINHGSGNAQEKIHEELKNRFIDKLQDINVIGENQEDRKDEHIKGIKGCVEYIYSEEFMTDIFGSTKTKDNVVKKNYTITDIYNWLLDDYYQVNYAIKFKNRPLGALSPGQKGLVLMKIFLLLDNENKPLLIDQPEDNLDNKSVFKDLVNDFKEIKKKRQIIIATHNPNLVVNTDSEQVIVARFDDVPAKDKPRIMYTCGSLENKEIRKLVCDILEGGDQAFIKREQRYSLKFDE</sequence>
<accession>F2JKX1</accession>